<dbReference type="Gene3D" id="3.30.300.30">
    <property type="match status" value="1"/>
</dbReference>
<dbReference type="InterPro" id="IPR025110">
    <property type="entry name" value="AMP-bd_C"/>
</dbReference>
<evidence type="ECO:0000313" key="4">
    <source>
        <dbReference type="Proteomes" id="UP001553715"/>
    </source>
</evidence>
<dbReference type="InterPro" id="IPR020845">
    <property type="entry name" value="AMP-binding_CS"/>
</dbReference>
<dbReference type="PANTHER" id="PTHR43767:SF1">
    <property type="entry name" value="NONRIBOSOMAL PEPTIDE SYNTHASE PES1 (EUROFUNG)-RELATED"/>
    <property type="match status" value="1"/>
</dbReference>
<dbReference type="EMBL" id="JBFBMH010000010">
    <property type="protein sequence ID" value="MEW1975222.1"/>
    <property type="molecule type" value="Genomic_DNA"/>
</dbReference>
<dbReference type="PROSITE" id="PS00455">
    <property type="entry name" value="AMP_BINDING"/>
    <property type="match status" value="1"/>
</dbReference>
<comment type="caution">
    <text evidence="3">The sequence shown here is derived from an EMBL/GenBank/DDBJ whole genome shotgun (WGS) entry which is preliminary data.</text>
</comment>
<evidence type="ECO:0000313" key="3">
    <source>
        <dbReference type="EMBL" id="MEW1975222.1"/>
    </source>
</evidence>
<gene>
    <name evidence="3" type="ORF">AB0301_09120</name>
</gene>
<feature type="domain" description="AMP-binding enzyme C-terminal" evidence="2">
    <location>
        <begin position="451"/>
        <end position="526"/>
    </location>
</feature>
<dbReference type="InterPro" id="IPR000873">
    <property type="entry name" value="AMP-dep_synth/lig_dom"/>
</dbReference>
<dbReference type="PANTHER" id="PTHR43767">
    <property type="entry name" value="LONG-CHAIN-FATTY-ACID--COA LIGASE"/>
    <property type="match status" value="1"/>
</dbReference>
<dbReference type="Proteomes" id="UP001553715">
    <property type="component" value="Unassembled WGS sequence"/>
</dbReference>
<dbReference type="InterPro" id="IPR042099">
    <property type="entry name" value="ANL_N_sf"/>
</dbReference>
<dbReference type="Pfam" id="PF00501">
    <property type="entry name" value="AMP-binding"/>
    <property type="match status" value="1"/>
</dbReference>
<dbReference type="SUPFAM" id="SSF56801">
    <property type="entry name" value="Acetyl-CoA synthetase-like"/>
    <property type="match status" value="1"/>
</dbReference>
<dbReference type="RefSeq" id="WP_366232864.1">
    <property type="nucleotide sequence ID" value="NZ_JBFBMH010000010.1"/>
</dbReference>
<proteinExistence type="predicted"/>
<dbReference type="InterPro" id="IPR050237">
    <property type="entry name" value="ATP-dep_AMP-bd_enzyme"/>
</dbReference>
<dbReference type="Pfam" id="PF13193">
    <property type="entry name" value="AMP-binding_C"/>
    <property type="match status" value="1"/>
</dbReference>
<keyword evidence="4" id="KW-1185">Reference proteome</keyword>
<evidence type="ECO:0000259" key="2">
    <source>
        <dbReference type="Pfam" id="PF13193"/>
    </source>
</evidence>
<name>A0ABV3LH21_9MICO</name>
<sequence>MPIRETRVRDLPLHAYVEEHARAHPARPAIHFAGTTYTYGELQHQIEQLSTYLAGRGVSRGDTVAVFMQNSPQFVISSLAIQRLGATTGPCNPMFKEWELEYQLRDLGAKVLLTFDDLLPVFRATTGTSVETVVLTRWSDAAEAADRLPVRDTVAPVTDAGVLETARFGEIVERSADAVSGVEIDMETDVALIIYTSGTTGKPKGAMLSFRNAEFKTAATVQTYGFTHEDVFSAAMPIFHIAGMTLGMNSPLMVGAATVIEARFDPDILLRDLEEYRVTVTYTTPPMVTAMLESDLVTRVDLSAIRLSPGTSFGAQITEELSDKWEKHSGAPMFEWAYGMSETHTGNTQMPPDAIRYGCHGKPVFDTEIRIADPNDPARTMPQGQAGEILVKSPSVFLGYRNLPEATAETMFEGWYRTGDIGRIDADGYLLFESRSKDMIKSNGYSVYPEEVEGMMVRHDAVREVAVVGFADAKRGESIRAYVVLRQGSTLSEEALIAWTRERMSAYKYPREVRFVDQLPTTTTGKLQRARLREVD</sequence>
<evidence type="ECO:0000259" key="1">
    <source>
        <dbReference type="Pfam" id="PF00501"/>
    </source>
</evidence>
<accession>A0ABV3LH21</accession>
<reference evidence="3 4" key="1">
    <citation type="submission" date="2024-06" db="EMBL/GenBank/DDBJ databases">
        <title>The Natural Products Discovery Center: Release of the First 8490 Sequenced Strains for Exploring Actinobacteria Biosynthetic Diversity.</title>
        <authorList>
            <person name="Kalkreuter E."/>
            <person name="Kautsar S.A."/>
            <person name="Yang D."/>
            <person name="Bader C.D."/>
            <person name="Teijaro C.N."/>
            <person name="Fluegel L."/>
            <person name="Davis C.M."/>
            <person name="Simpson J.R."/>
            <person name="Lauterbach L."/>
            <person name="Steele A.D."/>
            <person name="Gui C."/>
            <person name="Meng S."/>
            <person name="Li G."/>
            <person name="Viehrig K."/>
            <person name="Ye F."/>
            <person name="Su P."/>
            <person name="Kiefer A.F."/>
            <person name="Nichols A."/>
            <person name="Cepeda A.J."/>
            <person name="Yan W."/>
            <person name="Fan B."/>
            <person name="Jiang Y."/>
            <person name="Adhikari A."/>
            <person name="Zheng C.-J."/>
            <person name="Schuster L."/>
            <person name="Cowan T.M."/>
            <person name="Smanski M.J."/>
            <person name="Chevrette M.G."/>
            <person name="De Carvalho L.P.S."/>
            <person name="Shen B."/>
        </authorList>
    </citation>
    <scope>NUCLEOTIDE SEQUENCE [LARGE SCALE GENOMIC DNA]</scope>
    <source>
        <strain evidence="3 4">NPDC077434</strain>
    </source>
</reference>
<feature type="domain" description="AMP-dependent synthetase/ligase" evidence="1">
    <location>
        <begin position="18"/>
        <end position="400"/>
    </location>
</feature>
<protein>
    <submittedName>
        <fullName evidence="3">AMP-binding protein</fullName>
    </submittedName>
</protein>
<organism evidence="3 4">
    <name type="scientific">Microbacterium profundi</name>
    <dbReference type="NCBI Taxonomy" id="450380"/>
    <lineage>
        <taxon>Bacteria</taxon>
        <taxon>Bacillati</taxon>
        <taxon>Actinomycetota</taxon>
        <taxon>Actinomycetes</taxon>
        <taxon>Micrococcales</taxon>
        <taxon>Microbacteriaceae</taxon>
        <taxon>Microbacterium</taxon>
    </lineage>
</organism>
<dbReference type="InterPro" id="IPR045851">
    <property type="entry name" value="AMP-bd_C_sf"/>
</dbReference>
<dbReference type="Gene3D" id="3.40.50.12780">
    <property type="entry name" value="N-terminal domain of ligase-like"/>
    <property type="match status" value="1"/>
</dbReference>